<dbReference type="InterPro" id="IPR050182">
    <property type="entry name" value="Cytochrome_P450_fam2"/>
</dbReference>
<evidence type="ECO:0000256" key="2">
    <source>
        <dbReference type="ARBA" id="ARBA00004174"/>
    </source>
</evidence>
<comment type="similarity">
    <text evidence="4 14">Belongs to the cytochrome P450 family.</text>
</comment>
<dbReference type="GO" id="GO:0016712">
    <property type="term" value="F:oxidoreductase activity, acting on paired donors, with incorporation or reduction of molecular oxygen, reduced flavin or flavoprotein as one donor, and incorporation of one atom of oxygen"/>
    <property type="evidence" value="ECO:0007669"/>
    <property type="project" value="TreeGrafter"/>
</dbReference>
<dbReference type="Pfam" id="PF00067">
    <property type="entry name" value="p450"/>
    <property type="match status" value="1"/>
</dbReference>
<evidence type="ECO:0000256" key="14">
    <source>
        <dbReference type="RuleBase" id="RU000461"/>
    </source>
</evidence>
<evidence type="ECO:0000256" key="3">
    <source>
        <dbReference type="ARBA" id="ARBA00004406"/>
    </source>
</evidence>
<dbReference type="PRINTS" id="PR00463">
    <property type="entry name" value="EP450I"/>
</dbReference>
<reference evidence="16" key="1">
    <citation type="submission" date="2018-05" db="EMBL/GenBank/DDBJ databases">
        <title>Whole genome of Theropithecus gelada.</title>
        <authorList>
            <person name="Chiou K.L."/>
            <person name="Snyder-Mackler N."/>
        </authorList>
    </citation>
    <scope>NUCLEOTIDE SEQUENCE [LARGE SCALE GENOMIC DNA]</scope>
</reference>
<evidence type="ECO:0000256" key="5">
    <source>
        <dbReference type="ARBA" id="ARBA00022617"/>
    </source>
</evidence>
<keyword evidence="11 14" id="KW-0503">Monooxygenase</keyword>
<dbReference type="FunFam" id="1.10.630.10:FF:000299">
    <property type="entry name" value="Cytochrome P450 2C9"/>
    <property type="match status" value="1"/>
</dbReference>
<reference evidence="16" key="2">
    <citation type="submission" date="2025-08" db="UniProtKB">
        <authorList>
            <consortium name="Ensembl"/>
        </authorList>
    </citation>
    <scope>IDENTIFICATION</scope>
</reference>
<dbReference type="GO" id="GO:0032787">
    <property type="term" value="P:monocarboxylic acid metabolic process"/>
    <property type="evidence" value="ECO:0007669"/>
    <property type="project" value="UniProtKB-ARBA"/>
</dbReference>
<evidence type="ECO:0000313" key="17">
    <source>
        <dbReference type="Proteomes" id="UP000694411"/>
    </source>
</evidence>
<evidence type="ECO:0000313" key="16">
    <source>
        <dbReference type="Ensembl" id="ENSTGEP00000013880.1"/>
    </source>
</evidence>
<evidence type="ECO:0000256" key="11">
    <source>
        <dbReference type="ARBA" id="ARBA00023033"/>
    </source>
</evidence>
<accession>A0A8D2F3U8</accession>
<keyword evidence="8" id="KW-0492">Microsome</keyword>
<dbReference type="InterPro" id="IPR036396">
    <property type="entry name" value="Cyt_P450_sf"/>
</dbReference>
<feature type="chain" id="PRO_5034379458" evidence="15">
    <location>
        <begin position="26"/>
        <end position="484"/>
    </location>
</feature>
<dbReference type="InterPro" id="IPR001128">
    <property type="entry name" value="Cyt_P450"/>
</dbReference>
<keyword evidence="9 14" id="KW-0560">Oxidoreductase</keyword>
<dbReference type="PANTHER" id="PTHR24300:SF200">
    <property type="entry name" value="CYTOCHROME P450 2C70"/>
    <property type="match status" value="1"/>
</dbReference>
<keyword evidence="15" id="KW-0732">Signal</keyword>
<dbReference type="Ensembl" id="ENSTGET00000016648.1">
    <property type="protein sequence ID" value="ENSTGEP00000013880.1"/>
    <property type="gene ID" value="ENSTGEG00000011257.1"/>
</dbReference>
<keyword evidence="17" id="KW-1185">Reference proteome</keyword>
<dbReference type="Proteomes" id="UP000694411">
    <property type="component" value="Chromosome 9"/>
</dbReference>
<evidence type="ECO:0000256" key="10">
    <source>
        <dbReference type="ARBA" id="ARBA00023004"/>
    </source>
</evidence>
<dbReference type="GO" id="GO:0006805">
    <property type="term" value="P:xenobiotic metabolic process"/>
    <property type="evidence" value="ECO:0007669"/>
    <property type="project" value="TreeGrafter"/>
</dbReference>
<gene>
    <name evidence="16" type="primary">LOC112631566</name>
</gene>
<dbReference type="GO" id="GO:0005506">
    <property type="term" value="F:iron ion binding"/>
    <property type="evidence" value="ECO:0007669"/>
    <property type="project" value="InterPro"/>
</dbReference>
<feature type="signal peptide" evidence="15">
    <location>
        <begin position="1"/>
        <end position="25"/>
    </location>
</feature>
<keyword evidence="7" id="KW-0256">Endoplasmic reticulum</keyword>
<evidence type="ECO:0000256" key="13">
    <source>
        <dbReference type="PIRSR" id="PIRSR602401-1"/>
    </source>
</evidence>
<evidence type="ECO:0000256" key="9">
    <source>
        <dbReference type="ARBA" id="ARBA00023002"/>
    </source>
</evidence>
<dbReference type="PANTHER" id="PTHR24300">
    <property type="entry name" value="CYTOCHROME P450 508A4-RELATED"/>
    <property type="match status" value="1"/>
</dbReference>
<evidence type="ECO:0000256" key="8">
    <source>
        <dbReference type="ARBA" id="ARBA00022848"/>
    </source>
</evidence>
<dbReference type="InterPro" id="IPR017972">
    <property type="entry name" value="Cyt_P450_CS"/>
</dbReference>
<dbReference type="GO" id="GO:0006721">
    <property type="term" value="P:terpenoid metabolic process"/>
    <property type="evidence" value="ECO:0007669"/>
    <property type="project" value="UniProtKB-ARBA"/>
</dbReference>
<reference evidence="16" key="3">
    <citation type="submission" date="2025-09" db="UniProtKB">
        <authorList>
            <consortium name="Ensembl"/>
        </authorList>
    </citation>
    <scope>IDENTIFICATION</scope>
</reference>
<name>A0A8D2F3U8_THEGE</name>
<evidence type="ECO:0000256" key="6">
    <source>
        <dbReference type="ARBA" id="ARBA00022723"/>
    </source>
</evidence>
<protein>
    <submittedName>
        <fullName evidence="16">Cytochrome P450 2C3-like</fullName>
    </submittedName>
</protein>
<dbReference type="PRINTS" id="PR00385">
    <property type="entry name" value="P450"/>
</dbReference>
<comment type="subcellular location">
    <subcellularLocation>
        <location evidence="3">Endoplasmic reticulum membrane</location>
        <topology evidence="3">Peripheral membrane protein</topology>
    </subcellularLocation>
    <subcellularLocation>
        <location evidence="2">Microsome membrane</location>
        <topology evidence="2">Peripheral membrane protein</topology>
    </subcellularLocation>
</comment>
<keyword evidence="5 13" id="KW-0349">Heme</keyword>
<evidence type="ECO:0000256" key="12">
    <source>
        <dbReference type="ARBA" id="ARBA00023136"/>
    </source>
</evidence>
<evidence type="ECO:0000256" key="4">
    <source>
        <dbReference type="ARBA" id="ARBA00010617"/>
    </source>
</evidence>
<evidence type="ECO:0000256" key="1">
    <source>
        <dbReference type="ARBA" id="ARBA00001971"/>
    </source>
</evidence>
<organism evidence="16 17">
    <name type="scientific">Theropithecus gelada</name>
    <name type="common">Gelada baboon</name>
    <dbReference type="NCBI Taxonomy" id="9565"/>
    <lineage>
        <taxon>Eukaryota</taxon>
        <taxon>Metazoa</taxon>
        <taxon>Chordata</taxon>
        <taxon>Craniata</taxon>
        <taxon>Vertebrata</taxon>
        <taxon>Euteleostomi</taxon>
        <taxon>Mammalia</taxon>
        <taxon>Eutheria</taxon>
        <taxon>Euarchontoglires</taxon>
        <taxon>Primates</taxon>
        <taxon>Haplorrhini</taxon>
        <taxon>Catarrhini</taxon>
        <taxon>Cercopithecidae</taxon>
        <taxon>Cercopithecinae</taxon>
        <taxon>Theropithecus</taxon>
    </lineage>
</organism>
<dbReference type="SUPFAM" id="SSF48264">
    <property type="entry name" value="Cytochrome P450"/>
    <property type="match status" value="1"/>
</dbReference>
<dbReference type="AlphaFoldDB" id="A0A8D2F3U8"/>
<feature type="binding site" description="axial binding residue" evidence="13">
    <location>
        <position position="429"/>
    </location>
    <ligand>
        <name>heme</name>
        <dbReference type="ChEBI" id="CHEBI:30413"/>
    </ligand>
    <ligandPart>
        <name>Fe</name>
        <dbReference type="ChEBI" id="CHEBI:18248"/>
    </ligandPart>
</feature>
<evidence type="ECO:0000256" key="7">
    <source>
        <dbReference type="ARBA" id="ARBA00022824"/>
    </source>
</evidence>
<keyword evidence="6 13" id="KW-0479">Metal-binding</keyword>
<sequence length="484" mass="55380">MDLFIILVICLSCLILLSLWNRSYAKGKLPPGPTPLPIFGNILQLNTKNISKSIRMLSKDYGPVLTVYFGMKPTVVLHGYEAIKEALIDQGEVFSGRGSFPVAEKITQGFGVVFSNGERWKQIRRFSLMVLRNMGMGKKTIEDRIQEEALCLVEALKKTNVLSPSNSECIPVQEACLFIFIYLAYNQCLINDKDQCLVNELMMDSSFFQLYNAFPFLRVLPGSHNVLFKNYALQRSFILEKVKEHQESLDINNPRDFIDYFLIRMEKEKHNKESEFTMENLVATIWDMFSAGTETTSTTMRYGLFLLLKHPEISAKVREEIDHVVGKNRSVCMQDRSRMPYTDAVVHEIQRYIDLVPTSVPHAVTQDIRFREYLIPKGTTILTDLTSVLYDDKEFPNPEKFDPGHFLDESGNFKKSDYFMAFSAGKRICAGEGLARMELFLILTTILQNFTLKPLVDPKDIDTTPVHKGFGTIPPFYELCFIPV</sequence>
<comment type="cofactor">
    <cofactor evidence="1 13">
        <name>heme</name>
        <dbReference type="ChEBI" id="CHEBI:30413"/>
    </cofactor>
</comment>
<dbReference type="GO" id="GO:0020037">
    <property type="term" value="F:heme binding"/>
    <property type="evidence" value="ECO:0007669"/>
    <property type="project" value="InterPro"/>
</dbReference>
<keyword evidence="12" id="KW-0472">Membrane</keyword>
<proteinExistence type="inferred from homology"/>
<keyword evidence="10 13" id="KW-0408">Iron</keyword>
<dbReference type="PROSITE" id="PS00086">
    <property type="entry name" value="CYTOCHROME_P450"/>
    <property type="match status" value="1"/>
</dbReference>
<dbReference type="Gene3D" id="1.10.630.10">
    <property type="entry name" value="Cytochrome P450"/>
    <property type="match status" value="1"/>
</dbReference>
<evidence type="ECO:0000256" key="15">
    <source>
        <dbReference type="SAM" id="SignalP"/>
    </source>
</evidence>
<dbReference type="InterPro" id="IPR002401">
    <property type="entry name" value="Cyt_P450_E_grp-I"/>
</dbReference>
<dbReference type="GO" id="GO:0005789">
    <property type="term" value="C:endoplasmic reticulum membrane"/>
    <property type="evidence" value="ECO:0007669"/>
    <property type="project" value="UniProtKB-SubCell"/>
</dbReference>
<dbReference type="CDD" id="cd20665">
    <property type="entry name" value="CYP2C-like"/>
    <property type="match status" value="1"/>
</dbReference>